<dbReference type="InterPro" id="IPR050564">
    <property type="entry name" value="F420-G6PD/mer"/>
</dbReference>
<keyword evidence="4" id="KW-1185">Reference proteome</keyword>
<feature type="domain" description="Luciferase-like" evidence="2">
    <location>
        <begin position="41"/>
        <end position="352"/>
    </location>
</feature>
<keyword evidence="1" id="KW-0560">Oxidoreductase</keyword>
<proteinExistence type="predicted"/>
<accession>A0ABU2GV54</accession>
<dbReference type="Pfam" id="PF00296">
    <property type="entry name" value="Bac_luciferase"/>
    <property type="match status" value="1"/>
</dbReference>
<dbReference type="Gene3D" id="3.20.20.30">
    <property type="entry name" value="Luciferase-like domain"/>
    <property type="match status" value="1"/>
</dbReference>
<evidence type="ECO:0000313" key="3">
    <source>
        <dbReference type="EMBL" id="MDS1114829.1"/>
    </source>
</evidence>
<name>A0ABU2GV54_9ACTN</name>
<dbReference type="EMBL" id="JAVLUS010000010">
    <property type="protein sequence ID" value="MDS1114829.1"/>
    <property type="molecule type" value="Genomic_DNA"/>
</dbReference>
<reference evidence="3 4" key="1">
    <citation type="submission" date="2023-08" db="EMBL/GenBank/DDBJ databases">
        <title>Bioegradation of LLDPE and BLDPE plastic by marine bacteria from coast plastic debris.</title>
        <authorList>
            <person name="Rong Z."/>
        </authorList>
    </citation>
    <scope>NUCLEOTIDE SEQUENCE [LARGE SCALE GENOMIC DNA]</scope>
    <source>
        <strain evidence="3 4">Z-2</strain>
    </source>
</reference>
<protein>
    <submittedName>
        <fullName evidence="3">TIGR03857 family LLM class F420-dependent oxidoreductase</fullName>
    </submittedName>
</protein>
<gene>
    <name evidence="3" type="ORF">RD149_13730</name>
</gene>
<dbReference type="Proteomes" id="UP001265083">
    <property type="component" value="Unassembled WGS sequence"/>
</dbReference>
<dbReference type="InterPro" id="IPR022378">
    <property type="entry name" value="F420_OxRdatse_MSMEG2249_pred"/>
</dbReference>
<dbReference type="NCBIfam" id="TIGR03857">
    <property type="entry name" value="F420_MSMEG_2249"/>
    <property type="match status" value="1"/>
</dbReference>
<dbReference type="SUPFAM" id="SSF51679">
    <property type="entry name" value="Bacterial luciferase-like"/>
    <property type="match status" value="1"/>
</dbReference>
<dbReference type="InterPro" id="IPR011251">
    <property type="entry name" value="Luciferase-like_dom"/>
</dbReference>
<dbReference type="PANTHER" id="PTHR43244">
    <property type="match status" value="1"/>
</dbReference>
<evidence type="ECO:0000313" key="4">
    <source>
        <dbReference type="Proteomes" id="UP001265083"/>
    </source>
</evidence>
<sequence>MSTASAETSSPTQLDDLSAYLIAGRVSSHAPEDRRTDTEVRTVREGITDGEEAENLGFRNVFFSERWNLKEAAVFLGAVGARTERVGLATGLVSPARRHLLHMAAFGATMHAAFGPRFILGLGRGDHAYLRHEGLRTAGFDGICDYVDILRQLWRGDKVTYDGPAGRYDGIKLGDVYEGPDPQVWYGTFGLPRAAAAVARSFDGVILPPMMTPEATERSVGRLRQACERIDRDPASLHIVQCVVTAPDLDDEETRTLAHARAVTYLQAPQYGDALTSVNGWDAEPVQKLRAALEESRRQAGDELVDTAFHRRELLKPARLVPDSWMEDSCAFGSASECVAALRSYREAGADEIATYGSTPGQNAAVAHLWTQKVMQPA</sequence>
<comment type="caution">
    <text evidence="3">The sequence shown here is derived from an EMBL/GenBank/DDBJ whole genome shotgun (WGS) entry which is preliminary data.</text>
</comment>
<dbReference type="RefSeq" id="WP_310950902.1">
    <property type="nucleotide sequence ID" value="NZ_JAVLUS010000010.1"/>
</dbReference>
<dbReference type="PANTHER" id="PTHR43244:SF1">
    <property type="entry name" value="5,10-METHYLENETETRAHYDROMETHANOPTERIN REDUCTASE"/>
    <property type="match status" value="1"/>
</dbReference>
<organism evidence="3 4">
    <name type="scientific">Gordonia westfalica</name>
    <dbReference type="NCBI Taxonomy" id="158898"/>
    <lineage>
        <taxon>Bacteria</taxon>
        <taxon>Bacillati</taxon>
        <taxon>Actinomycetota</taxon>
        <taxon>Actinomycetes</taxon>
        <taxon>Mycobacteriales</taxon>
        <taxon>Gordoniaceae</taxon>
        <taxon>Gordonia</taxon>
    </lineage>
</organism>
<evidence type="ECO:0000259" key="2">
    <source>
        <dbReference type="Pfam" id="PF00296"/>
    </source>
</evidence>
<evidence type="ECO:0000256" key="1">
    <source>
        <dbReference type="ARBA" id="ARBA00023002"/>
    </source>
</evidence>
<dbReference type="InterPro" id="IPR036661">
    <property type="entry name" value="Luciferase-like_sf"/>
</dbReference>